<dbReference type="PANTHER" id="PTHR37754">
    <property type="entry name" value="CALCIUM ION-BINDING PROTEIN"/>
    <property type="match status" value="1"/>
</dbReference>
<dbReference type="PROSITE" id="PS50222">
    <property type="entry name" value="EF_HAND_2"/>
    <property type="match status" value="1"/>
</dbReference>
<dbReference type="InterPro" id="IPR018247">
    <property type="entry name" value="EF_Hand_1_Ca_BS"/>
</dbReference>
<keyword evidence="2" id="KW-0472">Membrane</keyword>
<dbReference type="InterPro" id="IPR002048">
    <property type="entry name" value="EF_hand_dom"/>
</dbReference>
<evidence type="ECO:0000256" key="2">
    <source>
        <dbReference type="SAM" id="Phobius"/>
    </source>
</evidence>
<evidence type="ECO:0000313" key="4">
    <source>
        <dbReference type="EMBL" id="KAG0574604.1"/>
    </source>
</evidence>
<dbReference type="PROSITE" id="PS00018">
    <property type="entry name" value="EF_HAND_1"/>
    <property type="match status" value="1"/>
</dbReference>
<sequence length="196" mass="22363">MDAIEGTALVHVEQTEFPRRNSEAEALGKWKLFGAEAAKTKPSQQVERIVDRVWDRFKSVSEFDDRLGVQDLYCAVLLVYNDINKINPGPWNDPPERKEVEDMLKKFDKNHDGKLDRDDFTAFLQSFTKNVSTRISTNILIFSFVLPLLVGATRRFTERLPKVGALVRRIPNVIFSSLVTAAFVMLGTHLRGRALR</sequence>
<feature type="transmembrane region" description="Helical" evidence="2">
    <location>
        <begin position="135"/>
        <end position="153"/>
    </location>
</feature>
<feature type="domain" description="EF-hand" evidence="3">
    <location>
        <begin position="95"/>
        <end position="130"/>
    </location>
</feature>
<keyword evidence="1" id="KW-0106">Calcium</keyword>
<proteinExistence type="predicted"/>
<keyword evidence="2" id="KW-1133">Transmembrane helix</keyword>
<keyword evidence="5" id="KW-1185">Reference proteome</keyword>
<reference evidence="4" key="1">
    <citation type="submission" date="2020-06" db="EMBL/GenBank/DDBJ databases">
        <title>WGS assembly of Ceratodon purpureus strain R40.</title>
        <authorList>
            <person name="Carey S.B."/>
            <person name="Jenkins J."/>
            <person name="Shu S."/>
            <person name="Lovell J.T."/>
            <person name="Sreedasyam A."/>
            <person name="Maumus F."/>
            <person name="Tiley G.P."/>
            <person name="Fernandez-Pozo N."/>
            <person name="Barry K."/>
            <person name="Chen C."/>
            <person name="Wang M."/>
            <person name="Lipzen A."/>
            <person name="Daum C."/>
            <person name="Saski C.A."/>
            <person name="Payton A.C."/>
            <person name="Mcbreen J.C."/>
            <person name="Conrad R.E."/>
            <person name="Kollar L.M."/>
            <person name="Olsson S."/>
            <person name="Huttunen S."/>
            <person name="Landis J.B."/>
            <person name="Wickett N.J."/>
            <person name="Johnson M.G."/>
            <person name="Rensing S.A."/>
            <person name="Grimwood J."/>
            <person name="Schmutz J."/>
            <person name="Mcdaniel S.F."/>
        </authorList>
    </citation>
    <scope>NUCLEOTIDE SEQUENCE</scope>
    <source>
        <strain evidence="4">R40</strain>
    </source>
</reference>
<dbReference type="InterPro" id="IPR011992">
    <property type="entry name" value="EF-hand-dom_pair"/>
</dbReference>
<evidence type="ECO:0000259" key="3">
    <source>
        <dbReference type="PROSITE" id="PS50222"/>
    </source>
</evidence>
<name>A0A8T0HUF4_CERPU</name>
<feature type="transmembrane region" description="Helical" evidence="2">
    <location>
        <begin position="173"/>
        <end position="190"/>
    </location>
</feature>
<evidence type="ECO:0000313" key="5">
    <source>
        <dbReference type="Proteomes" id="UP000822688"/>
    </source>
</evidence>
<dbReference type="SMART" id="SM00054">
    <property type="entry name" value="EFh"/>
    <property type="match status" value="1"/>
</dbReference>
<dbReference type="GO" id="GO:0005509">
    <property type="term" value="F:calcium ion binding"/>
    <property type="evidence" value="ECO:0007669"/>
    <property type="project" value="InterPro"/>
</dbReference>
<gene>
    <name evidence="4" type="ORF">KC19_VG275800</name>
</gene>
<dbReference type="Pfam" id="PF00036">
    <property type="entry name" value="EF-hand_1"/>
    <property type="match status" value="1"/>
</dbReference>
<dbReference type="Proteomes" id="UP000822688">
    <property type="component" value="Chromosome V"/>
</dbReference>
<dbReference type="PANTHER" id="PTHR37754:SF4">
    <property type="entry name" value="EF-HAND DOMAIN-CONTAINING PROTEIN"/>
    <property type="match status" value="1"/>
</dbReference>
<protein>
    <recommendedName>
        <fullName evidence="3">EF-hand domain-containing protein</fullName>
    </recommendedName>
</protein>
<dbReference type="SUPFAM" id="SSF47473">
    <property type="entry name" value="EF-hand"/>
    <property type="match status" value="1"/>
</dbReference>
<accession>A0A8T0HUF4</accession>
<evidence type="ECO:0000256" key="1">
    <source>
        <dbReference type="ARBA" id="ARBA00022837"/>
    </source>
</evidence>
<keyword evidence="2" id="KW-0812">Transmembrane</keyword>
<dbReference type="Gene3D" id="1.10.238.10">
    <property type="entry name" value="EF-hand"/>
    <property type="match status" value="1"/>
</dbReference>
<dbReference type="AlphaFoldDB" id="A0A8T0HUF4"/>
<dbReference type="EMBL" id="CM026426">
    <property type="protein sequence ID" value="KAG0574604.1"/>
    <property type="molecule type" value="Genomic_DNA"/>
</dbReference>
<organism evidence="4 5">
    <name type="scientific">Ceratodon purpureus</name>
    <name type="common">Fire moss</name>
    <name type="synonym">Dicranum purpureum</name>
    <dbReference type="NCBI Taxonomy" id="3225"/>
    <lineage>
        <taxon>Eukaryota</taxon>
        <taxon>Viridiplantae</taxon>
        <taxon>Streptophyta</taxon>
        <taxon>Embryophyta</taxon>
        <taxon>Bryophyta</taxon>
        <taxon>Bryophytina</taxon>
        <taxon>Bryopsida</taxon>
        <taxon>Dicranidae</taxon>
        <taxon>Pseudoditrichales</taxon>
        <taxon>Ditrichaceae</taxon>
        <taxon>Ceratodon</taxon>
    </lineage>
</organism>
<comment type="caution">
    <text evidence="4">The sequence shown here is derived from an EMBL/GenBank/DDBJ whole genome shotgun (WGS) entry which is preliminary data.</text>
</comment>